<comment type="similarity">
    <text evidence="1">Belongs to the short-chain dehydrogenases/reductases (SDR) family.</text>
</comment>
<dbReference type="GO" id="GO:0016491">
    <property type="term" value="F:oxidoreductase activity"/>
    <property type="evidence" value="ECO:0007669"/>
    <property type="project" value="UniProtKB-KW"/>
</dbReference>
<dbReference type="PANTHER" id="PTHR44196">
    <property type="entry name" value="DEHYDROGENASE/REDUCTASE SDR FAMILY MEMBER 7B"/>
    <property type="match status" value="1"/>
</dbReference>
<dbReference type="SUPFAM" id="SSF51735">
    <property type="entry name" value="NAD(P)-binding Rossmann-fold domains"/>
    <property type="match status" value="1"/>
</dbReference>
<dbReference type="PRINTS" id="PR00081">
    <property type="entry name" value="GDHRDH"/>
</dbReference>
<dbReference type="Proteomes" id="UP000183812">
    <property type="component" value="Unassembled WGS sequence"/>
</dbReference>
<dbReference type="Gene3D" id="3.40.50.720">
    <property type="entry name" value="NAD(P)-binding Rossmann-like Domain"/>
    <property type="match status" value="1"/>
</dbReference>
<dbReference type="Pfam" id="PF00106">
    <property type="entry name" value="adh_short"/>
    <property type="match status" value="1"/>
</dbReference>
<dbReference type="PANTHER" id="PTHR44196:SF4">
    <property type="entry name" value="SHORT CHAIN DEHYDROGENASE"/>
    <property type="match status" value="1"/>
</dbReference>
<dbReference type="GO" id="GO:0016020">
    <property type="term" value="C:membrane"/>
    <property type="evidence" value="ECO:0007669"/>
    <property type="project" value="TreeGrafter"/>
</dbReference>
<dbReference type="RefSeq" id="WP_074552517.1">
    <property type="nucleotide sequence ID" value="NZ_CP119563.1"/>
</dbReference>
<evidence type="ECO:0000313" key="3">
    <source>
        <dbReference type="EMBL" id="SDE38781.1"/>
    </source>
</evidence>
<gene>
    <name evidence="3" type="ORF">SAMN04244550_00274</name>
</gene>
<dbReference type="InterPro" id="IPR002347">
    <property type="entry name" value="SDR_fam"/>
</dbReference>
<dbReference type="CDD" id="cd05233">
    <property type="entry name" value="SDR_c"/>
    <property type="match status" value="1"/>
</dbReference>
<evidence type="ECO:0000256" key="1">
    <source>
        <dbReference type="ARBA" id="ARBA00006484"/>
    </source>
</evidence>
<organism evidence="3 4">
    <name type="scientific">Rhodobacter capsulatus</name>
    <name type="common">Rhodopseudomonas capsulata</name>
    <dbReference type="NCBI Taxonomy" id="1061"/>
    <lineage>
        <taxon>Bacteria</taxon>
        <taxon>Pseudomonadati</taxon>
        <taxon>Pseudomonadota</taxon>
        <taxon>Alphaproteobacteria</taxon>
        <taxon>Rhodobacterales</taxon>
        <taxon>Rhodobacter group</taxon>
        <taxon>Rhodobacter</taxon>
    </lineage>
</organism>
<dbReference type="AlphaFoldDB" id="A0A1G7CHR1"/>
<reference evidence="3 4" key="1">
    <citation type="submission" date="2016-10" db="EMBL/GenBank/DDBJ databases">
        <authorList>
            <person name="de Groot N.N."/>
        </authorList>
    </citation>
    <scope>NUCLEOTIDE SEQUENCE [LARGE SCALE GENOMIC DNA]</scope>
    <source>
        <strain evidence="4">DSM 938 / 37b4</strain>
    </source>
</reference>
<accession>A0A1G7CHR1</accession>
<evidence type="ECO:0000256" key="2">
    <source>
        <dbReference type="ARBA" id="ARBA00023002"/>
    </source>
</evidence>
<proteinExistence type="inferred from homology"/>
<dbReference type="OrthoDB" id="9790785at2"/>
<evidence type="ECO:0000313" key="4">
    <source>
        <dbReference type="Proteomes" id="UP000183812"/>
    </source>
</evidence>
<name>A0A1G7CHR1_RHOCA</name>
<sequence>MTGTAFKKLALVTGASRGLGFAIAEELAAEGWHIMAVARTVGGLEALDDVIQARGGSATLAPLDITKPEEMETLANGILGRWGGLQLWVHTAVHAAPLSPAAHSDAKDMEKSVATNLTGTATLIPLIDPLLRAGDGTAVFFEDDRAGQPYFGSYGATKAAQISLARSYAVEAAKIGPKVKILTPRPMATAVRARFFPSEDRAPLIDCRDEAKRLLADL</sequence>
<dbReference type="InterPro" id="IPR036291">
    <property type="entry name" value="NAD(P)-bd_dom_sf"/>
</dbReference>
<keyword evidence="2" id="KW-0560">Oxidoreductase</keyword>
<dbReference type="EMBL" id="FNAY01000001">
    <property type="protein sequence ID" value="SDE38781.1"/>
    <property type="molecule type" value="Genomic_DNA"/>
</dbReference>
<protein>
    <submittedName>
        <fullName evidence="3">NADP-dependent 3-hydroxy acid dehydrogenase YdfG</fullName>
    </submittedName>
</protein>